<dbReference type="RefSeq" id="XP_059602056.1">
    <property type="nucleotide sequence ID" value="XM_059743827.1"/>
</dbReference>
<dbReference type="KEGG" id="ang:An13g01330"/>
<gene>
    <name evidence="1" type="ORF">An13g01330</name>
</gene>
<protein>
    <submittedName>
        <fullName evidence="1">Uncharacterized protein</fullName>
    </submittedName>
</protein>
<dbReference type="VEuPathDB" id="FungiDB:An13g01330"/>
<proteinExistence type="predicted"/>
<accession>A0AAJ8BTD3</accession>
<sequence length="229" mass="25387">MGRLTCHHEDHGSVHERAPNLVSAEQICSMLDLVDPAHACYHEHSEFRGVFLAPFAFSVGSPAEPGITFRYCQAIDILAAPYGNCPWPNYPLQSNYLAAPPCQRPDSAQSRFRAPAEGLQASKEPFIRCGTHRLEQPKSREIGKPSPVSIIKRGSPILCTTALCYNARALLSAGVKWPSGRKRVSSRCYGVLPKRPIKKQLAPAWAVAWKDILSLFANMLFTFMSHMAR</sequence>
<reference evidence="1" key="1">
    <citation type="submission" date="2025-02" db="EMBL/GenBank/DDBJ databases">
        <authorList>
            <consortium name="NCBI Genome Project"/>
        </authorList>
    </citation>
    <scope>NUCLEOTIDE SEQUENCE</scope>
</reference>
<dbReference type="AlphaFoldDB" id="A0AAJ8BTD3"/>
<organism evidence="1">
    <name type="scientific">Aspergillus niger</name>
    <dbReference type="NCBI Taxonomy" id="5061"/>
    <lineage>
        <taxon>Eukaryota</taxon>
        <taxon>Fungi</taxon>
        <taxon>Dikarya</taxon>
        <taxon>Ascomycota</taxon>
        <taxon>Pezizomycotina</taxon>
        <taxon>Eurotiomycetes</taxon>
        <taxon>Eurotiomycetidae</taxon>
        <taxon>Eurotiales</taxon>
        <taxon>Aspergillaceae</taxon>
        <taxon>Aspergillus</taxon>
        <taxon>Aspergillus subgen. Circumdati</taxon>
    </lineage>
</organism>
<evidence type="ECO:0000313" key="1">
    <source>
        <dbReference type="RefSeq" id="XP_059602056.1"/>
    </source>
</evidence>
<reference evidence="1" key="2">
    <citation type="submission" date="2025-08" db="UniProtKB">
        <authorList>
            <consortium name="RefSeq"/>
        </authorList>
    </citation>
    <scope>IDENTIFICATION</scope>
</reference>
<dbReference type="GeneID" id="84592802"/>
<name>A0AAJ8BTD3_ASPNG</name>